<evidence type="ECO:0000313" key="1">
    <source>
        <dbReference type="Proteomes" id="UP000887574"/>
    </source>
</evidence>
<dbReference type="AlphaFoldDB" id="A0A915CMI2"/>
<organism evidence="1 2">
    <name type="scientific">Ditylenchus dipsaci</name>
    <dbReference type="NCBI Taxonomy" id="166011"/>
    <lineage>
        <taxon>Eukaryota</taxon>
        <taxon>Metazoa</taxon>
        <taxon>Ecdysozoa</taxon>
        <taxon>Nematoda</taxon>
        <taxon>Chromadorea</taxon>
        <taxon>Rhabditida</taxon>
        <taxon>Tylenchina</taxon>
        <taxon>Tylenchomorpha</taxon>
        <taxon>Sphaerularioidea</taxon>
        <taxon>Anguinidae</taxon>
        <taxon>Anguininae</taxon>
        <taxon>Ditylenchus</taxon>
    </lineage>
</organism>
<proteinExistence type="predicted"/>
<dbReference type="WBParaSite" id="jg1021">
    <property type="protein sequence ID" value="jg1021"/>
    <property type="gene ID" value="jg1021"/>
</dbReference>
<name>A0A915CMI2_9BILA</name>
<protein>
    <submittedName>
        <fullName evidence="2">Transposase</fullName>
    </submittedName>
</protein>
<accession>A0A915CMI2</accession>
<keyword evidence="1" id="KW-1185">Reference proteome</keyword>
<dbReference type="Proteomes" id="UP000887574">
    <property type="component" value="Unplaced"/>
</dbReference>
<sequence length="100" mass="11136">MVKRADHLIEMTQQQTYDCLSVRARAALLDRFRALIQQTGGSQHPCPRCKSTSLCQDVSWICPQCNHSVAFKNHANDGLKSLQWLGQLLDRQPSAAGTPS</sequence>
<reference evidence="2" key="1">
    <citation type="submission" date="2022-11" db="UniProtKB">
        <authorList>
            <consortium name="WormBaseParasite"/>
        </authorList>
    </citation>
    <scope>IDENTIFICATION</scope>
</reference>
<evidence type="ECO:0000313" key="2">
    <source>
        <dbReference type="WBParaSite" id="jg1021"/>
    </source>
</evidence>